<evidence type="ECO:0000313" key="1">
    <source>
        <dbReference type="EMBL" id="PIT93771.1"/>
    </source>
</evidence>
<dbReference type="Proteomes" id="UP000229335">
    <property type="component" value="Unassembled WGS sequence"/>
</dbReference>
<proteinExistence type="predicted"/>
<dbReference type="PANTHER" id="PTHR36456">
    <property type="entry name" value="UPF0232 PROTEIN SCO3875"/>
    <property type="match status" value="1"/>
</dbReference>
<evidence type="ECO:0008006" key="3">
    <source>
        <dbReference type="Google" id="ProtNLM"/>
    </source>
</evidence>
<name>A0A2M6WLS3_9BACT</name>
<comment type="caution">
    <text evidence="1">The sequence shown here is derived from an EMBL/GenBank/DDBJ whole genome shotgun (WGS) entry which is preliminary data.</text>
</comment>
<gene>
    <name evidence="1" type="ORF">COU00_02560</name>
</gene>
<dbReference type="EMBL" id="PFAS01000043">
    <property type="protein sequence ID" value="PIT93771.1"/>
    <property type="molecule type" value="Genomic_DNA"/>
</dbReference>
<dbReference type="InterPro" id="IPR007922">
    <property type="entry name" value="DciA-like"/>
</dbReference>
<accession>A0A2M6WLS3</accession>
<protein>
    <recommendedName>
        <fullName evidence="3">DUF721 domain-containing protein</fullName>
    </recommendedName>
</protein>
<sequence>MFHDLKNLIFNAIQRAGVSRQVEAATVVELFNKLAPEILGEAISRSAKAIYIRNNILTVECASSLIMQELRYREPEIIQAINKQAGGQAVEKIRYLT</sequence>
<dbReference type="PANTHER" id="PTHR36456:SF1">
    <property type="entry name" value="UPF0232 PROTEIN SCO3875"/>
    <property type="match status" value="1"/>
</dbReference>
<dbReference type="Pfam" id="PF05258">
    <property type="entry name" value="DciA"/>
    <property type="match status" value="1"/>
</dbReference>
<evidence type="ECO:0000313" key="2">
    <source>
        <dbReference type="Proteomes" id="UP000229335"/>
    </source>
</evidence>
<organism evidence="1 2">
    <name type="scientific">Candidatus Falkowbacteria bacterium CG10_big_fil_rev_8_21_14_0_10_43_11</name>
    <dbReference type="NCBI Taxonomy" id="1974568"/>
    <lineage>
        <taxon>Bacteria</taxon>
        <taxon>Candidatus Falkowiibacteriota</taxon>
    </lineage>
</organism>
<reference evidence="2" key="1">
    <citation type="submission" date="2017-09" db="EMBL/GenBank/DDBJ databases">
        <title>Depth-based differentiation of microbial function through sediment-hosted aquifers and enrichment of novel symbionts in the deep terrestrial subsurface.</title>
        <authorList>
            <person name="Probst A.J."/>
            <person name="Ladd B."/>
            <person name="Jarett J.K."/>
            <person name="Geller-Mcgrath D.E."/>
            <person name="Sieber C.M.K."/>
            <person name="Emerson J.B."/>
            <person name="Anantharaman K."/>
            <person name="Thomas B.C."/>
            <person name="Malmstrom R."/>
            <person name="Stieglmeier M."/>
            <person name="Klingl A."/>
            <person name="Woyke T."/>
            <person name="Ryan C.M."/>
            <person name="Banfield J.F."/>
        </authorList>
    </citation>
    <scope>NUCLEOTIDE SEQUENCE [LARGE SCALE GENOMIC DNA]</scope>
</reference>
<dbReference type="AlphaFoldDB" id="A0A2M6WLS3"/>